<keyword evidence="2" id="KW-0378">Hydrolase</keyword>
<dbReference type="SUPFAM" id="SSF53474">
    <property type="entry name" value="alpha/beta-Hydrolases"/>
    <property type="match status" value="1"/>
</dbReference>
<dbReference type="PANTHER" id="PTHR48098:SF6">
    <property type="entry name" value="FERRI-BACILLIBACTIN ESTERASE BESA"/>
    <property type="match status" value="1"/>
</dbReference>
<dbReference type="PANTHER" id="PTHR48098">
    <property type="entry name" value="ENTEROCHELIN ESTERASE-RELATED"/>
    <property type="match status" value="1"/>
</dbReference>
<name>A0AAV3T7X0_9EURY</name>
<accession>A0AAV3T7X0</accession>
<protein>
    <submittedName>
        <fullName evidence="2">Alpha/beta hydrolase</fullName>
    </submittedName>
</protein>
<dbReference type="InterPro" id="IPR000801">
    <property type="entry name" value="Esterase-like"/>
</dbReference>
<dbReference type="InterPro" id="IPR029058">
    <property type="entry name" value="AB_hydrolase_fold"/>
</dbReference>
<proteinExistence type="predicted"/>
<reference evidence="2 3" key="1">
    <citation type="journal article" date="2019" name="Int. J. Syst. Evol. Microbiol.">
        <title>The Global Catalogue of Microorganisms (GCM) 10K type strain sequencing project: providing services to taxonomists for standard genome sequencing and annotation.</title>
        <authorList>
            <consortium name="The Broad Institute Genomics Platform"/>
            <consortium name="The Broad Institute Genome Sequencing Center for Infectious Disease"/>
            <person name="Wu L."/>
            <person name="Ma J."/>
        </authorList>
    </citation>
    <scope>NUCLEOTIDE SEQUENCE [LARGE SCALE GENOMIC DNA]</scope>
    <source>
        <strain evidence="2 3">JCM 16328</strain>
    </source>
</reference>
<evidence type="ECO:0000313" key="2">
    <source>
        <dbReference type="EMBL" id="GAA0666851.1"/>
    </source>
</evidence>
<organism evidence="2 3">
    <name type="scientific">Natronoarchaeum mannanilyticum</name>
    <dbReference type="NCBI Taxonomy" id="926360"/>
    <lineage>
        <taxon>Archaea</taxon>
        <taxon>Methanobacteriati</taxon>
        <taxon>Methanobacteriota</taxon>
        <taxon>Stenosarchaea group</taxon>
        <taxon>Halobacteria</taxon>
        <taxon>Halobacteriales</taxon>
        <taxon>Natronoarchaeaceae</taxon>
    </lineage>
</organism>
<evidence type="ECO:0000256" key="1">
    <source>
        <dbReference type="SAM" id="MobiDB-lite"/>
    </source>
</evidence>
<dbReference type="Gene3D" id="3.40.50.1820">
    <property type="entry name" value="alpha/beta hydrolase"/>
    <property type="match status" value="1"/>
</dbReference>
<comment type="caution">
    <text evidence="2">The sequence shown here is derived from an EMBL/GenBank/DDBJ whole genome shotgun (WGS) entry which is preliminary data.</text>
</comment>
<keyword evidence="3" id="KW-1185">Reference proteome</keyword>
<dbReference type="InterPro" id="IPR050583">
    <property type="entry name" value="Mycobacterial_A85_antigen"/>
</dbReference>
<dbReference type="GO" id="GO:0016787">
    <property type="term" value="F:hydrolase activity"/>
    <property type="evidence" value="ECO:0007669"/>
    <property type="project" value="UniProtKB-KW"/>
</dbReference>
<feature type="region of interest" description="Disordered" evidence="1">
    <location>
        <begin position="99"/>
        <end position="126"/>
    </location>
</feature>
<dbReference type="RefSeq" id="WP_343772827.1">
    <property type="nucleotide sequence ID" value="NZ_BAAADV010000001.1"/>
</dbReference>
<dbReference type="EMBL" id="BAAADV010000001">
    <property type="protein sequence ID" value="GAA0666851.1"/>
    <property type="molecule type" value="Genomic_DNA"/>
</dbReference>
<dbReference type="Pfam" id="PF00756">
    <property type="entry name" value="Esterase"/>
    <property type="match status" value="1"/>
</dbReference>
<sequence>MTDSLDWREYDLSDDPTVTGDVRVSEQLYSERLDRETQLLAYLPPSYETSDREYPVVYMHDGQNLFDDRTSHSGEWRVDETMEELADEGLEAIVVGIPNADDDRGTEYSPVQPEGRGAEDGPFEDDDLPGGRADEYLAFLAEQVVPAVEASFRTKAGREHRGLAGSSLGGLVSLYGYFEYPDLYGFAGVMSPAFWWTEGQIFEYVADQSRVPGRLYLDVGGDEMPDSPDLSARYREEARRMVDLLEELGYGEEELEFVLEDGAVHHEDAWARRFPDAARFLLDGVAPRT</sequence>
<dbReference type="AlphaFoldDB" id="A0AAV3T7X0"/>
<evidence type="ECO:0000313" key="3">
    <source>
        <dbReference type="Proteomes" id="UP001500420"/>
    </source>
</evidence>
<dbReference type="Proteomes" id="UP001500420">
    <property type="component" value="Unassembled WGS sequence"/>
</dbReference>
<gene>
    <name evidence="2" type="ORF">GCM10009020_10270</name>
</gene>